<dbReference type="GO" id="GO:0032991">
    <property type="term" value="C:protein-containing complex"/>
    <property type="evidence" value="ECO:0007669"/>
    <property type="project" value="TreeGrafter"/>
</dbReference>
<accession>A0A9P5QAD4</accession>
<dbReference type="AlphaFoldDB" id="A0A9P5QAD4"/>
<keyword evidence="2" id="KW-1185">Reference proteome</keyword>
<organism evidence="1 2">
    <name type="scientific">Rhodocollybia butyracea</name>
    <dbReference type="NCBI Taxonomy" id="206335"/>
    <lineage>
        <taxon>Eukaryota</taxon>
        <taxon>Fungi</taxon>
        <taxon>Dikarya</taxon>
        <taxon>Basidiomycota</taxon>
        <taxon>Agaricomycotina</taxon>
        <taxon>Agaricomycetes</taxon>
        <taxon>Agaricomycetidae</taxon>
        <taxon>Agaricales</taxon>
        <taxon>Marasmiineae</taxon>
        <taxon>Omphalotaceae</taxon>
        <taxon>Rhodocollybia</taxon>
    </lineage>
</organism>
<evidence type="ECO:0000313" key="1">
    <source>
        <dbReference type="EMBL" id="KAF9077960.1"/>
    </source>
</evidence>
<keyword evidence="1" id="KW-0489">Methyltransferase</keyword>
<proteinExistence type="predicted"/>
<dbReference type="OrthoDB" id="2529286at2759"/>
<dbReference type="InterPro" id="IPR019410">
    <property type="entry name" value="Methyltransf_16"/>
</dbReference>
<dbReference type="GO" id="GO:0005829">
    <property type="term" value="C:cytosol"/>
    <property type="evidence" value="ECO:0007669"/>
    <property type="project" value="TreeGrafter"/>
</dbReference>
<dbReference type="GO" id="GO:0032259">
    <property type="term" value="P:methylation"/>
    <property type="evidence" value="ECO:0007669"/>
    <property type="project" value="UniProtKB-KW"/>
</dbReference>
<keyword evidence="1" id="KW-0808">Transferase</keyword>
<dbReference type="Proteomes" id="UP000772434">
    <property type="component" value="Unassembled WGS sequence"/>
</dbReference>
<dbReference type="CDD" id="cd02440">
    <property type="entry name" value="AdoMet_MTases"/>
    <property type="match status" value="1"/>
</dbReference>
<gene>
    <name evidence="1" type="ORF">BDP27DRAFT_1207510</name>
</gene>
<dbReference type="EMBL" id="JADNRY010000002">
    <property type="protein sequence ID" value="KAF9077960.1"/>
    <property type="molecule type" value="Genomic_DNA"/>
</dbReference>
<dbReference type="PANTHER" id="PTHR14614">
    <property type="entry name" value="HEPATOCELLULAR CARCINOMA-ASSOCIATED ANTIGEN"/>
    <property type="match status" value="1"/>
</dbReference>
<dbReference type="PANTHER" id="PTHR14614:SF109">
    <property type="entry name" value="RIBOSOMAL LYSINE N-METHYLTRANSFERASE 5"/>
    <property type="match status" value="1"/>
</dbReference>
<name>A0A9P5QAD4_9AGAR</name>
<dbReference type="InterPro" id="IPR029063">
    <property type="entry name" value="SAM-dependent_MTases_sf"/>
</dbReference>
<dbReference type="Gene3D" id="3.40.50.150">
    <property type="entry name" value="Vaccinia Virus protein VP39"/>
    <property type="match status" value="1"/>
</dbReference>
<sequence>MELPRKKGLCCLPNDSEQISDADEEVFLLYTELQAHQPSSSSGDHRGLGQVDSHQDILTVNFTLTKPAESTSPARSFKRKGRRSHDAEILDLEIQIAQDKTSLRTRKGDTGSVVWKASVDFASMILQDARFGSNTLPSLFDSSELKNAHVLELGSGTGILSVALSSLVRRYTSTDIDDIVPLIQKNLVLNFPQWPHESNVSLAALDWIELQKTSISNRSRLFKFDPVDLLLVVDCIYHPYLIPPLVETIDYLTTPDVTTVLVVVELRAEDVIREFLSCWLGLSFWEIWRIGSGEEQIMRRPYAMWVGIKHISETC</sequence>
<dbReference type="GO" id="GO:0008757">
    <property type="term" value="F:S-adenosylmethionine-dependent methyltransferase activity"/>
    <property type="evidence" value="ECO:0007669"/>
    <property type="project" value="UniProtKB-ARBA"/>
</dbReference>
<reference evidence="1" key="1">
    <citation type="submission" date="2020-11" db="EMBL/GenBank/DDBJ databases">
        <authorList>
            <consortium name="DOE Joint Genome Institute"/>
            <person name="Ahrendt S."/>
            <person name="Riley R."/>
            <person name="Andreopoulos W."/>
            <person name="Labutti K."/>
            <person name="Pangilinan J."/>
            <person name="Ruiz-Duenas F.J."/>
            <person name="Barrasa J.M."/>
            <person name="Sanchez-Garcia M."/>
            <person name="Camarero S."/>
            <person name="Miyauchi S."/>
            <person name="Serrano A."/>
            <person name="Linde D."/>
            <person name="Babiker R."/>
            <person name="Drula E."/>
            <person name="Ayuso-Fernandez I."/>
            <person name="Pacheco R."/>
            <person name="Padilla G."/>
            <person name="Ferreira P."/>
            <person name="Barriuso J."/>
            <person name="Kellner H."/>
            <person name="Castanera R."/>
            <person name="Alfaro M."/>
            <person name="Ramirez L."/>
            <person name="Pisabarro A.G."/>
            <person name="Kuo A."/>
            <person name="Tritt A."/>
            <person name="Lipzen A."/>
            <person name="He G."/>
            <person name="Yan M."/>
            <person name="Ng V."/>
            <person name="Cullen D."/>
            <person name="Martin F."/>
            <person name="Rosso M.-N."/>
            <person name="Henrissat B."/>
            <person name="Hibbett D."/>
            <person name="Martinez A.T."/>
            <person name="Grigoriev I.V."/>
        </authorList>
    </citation>
    <scope>NUCLEOTIDE SEQUENCE</scope>
    <source>
        <strain evidence="1">AH 40177</strain>
    </source>
</reference>
<comment type="caution">
    <text evidence="1">The sequence shown here is derived from an EMBL/GenBank/DDBJ whole genome shotgun (WGS) entry which is preliminary data.</text>
</comment>
<dbReference type="Pfam" id="PF10294">
    <property type="entry name" value="Methyltransf_16"/>
    <property type="match status" value="1"/>
</dbReference>
<protein>
    <submittedName>
        <fullName evidence="1">Methyltransferase-domain-containing protein</fullName>
    </submittedName>
</protein>
<dbReference type="SUPFAM" id="SSF53335">
    <property type="entry name" value="S-adenosyl-L-methionine-dependent methyltransferases"/>
    <property type="match status" value="1"/>
</dbReference>
<evidence type="ECO:0000313" key="2">
    <source>
        <dbReference type="Proteomes" id="UP000772434"/>
    </source>
</evidence>